<dbReference type="AlphaFoldDB" id="A0A9X4QN36"/>
<dbReference type="InterPro" id="IPR043128">
    <property type="entry name" value="Rev_trsase/Diguanyl_cyclase"/>
</dbReference>
<dbReference type="Gene3D" id="3.20.20.450">
    <property type="entry name" value="EAL domain"/>
    <property type="match status" value="1"/>
</dbReference>
<dbReference type="SUPFAM" id="SSF141868">
    <property type="entry name" value="EAL domain-like"/>
    <property type="match status" value="1"/>
</dbReference>
<dbReference type="PROSITE" id="PS50887">
    <property type="entry name" value="GGDEF"/>
    <property type="match status" value="1"/>
</dbReference>
<dbReference type="FunFam" id="3.20.20.450:FF:000001">
    <property type="entry name" value="Cyclic di-GMP phosphodiesterase yahA"/>
    <property type="match status" value="1"/>
</dbReference>
<dbReference type="InterPro" id="IPR029787">
    <property type="entry name" value="Nucleotide_cyclase"/>
</dbReference>
<feature type="transmembrane region" description="Helical" evidence="1">
    <location>
        <begin position="44"/>
        <end position="67"/>
    </location>
</feature>
<dbReference type="SMART" id="SM00052">
    <property type="entry name" value="EAL"/>
    <property type="match status" value="1"/>
</dbReference>
<comment type="caution">
    <text evidence="7">The sequence shown here is derived from an EMBL/GenBank/DDBJ whole genome shotgun (WGS) entry which is preliminary data.</text>
</comment>
<dbReference type="GO" id="GO:0016020">
    <property type="term" value="C:membrane"/>
    <property type="evidence" value="ECO:0007669"/>
    <property type="project" value="UniProtKB-UniRule"/>
</dbReference>
<feature type="domain" description="PAC" evidence="3">
    <location>
        <begin position="324"/>
        <end position="375"/>
    </location>
</feature>
<dbReference type="PROSITE" id="PS50112">
    <property type="entry name" value="PAS"/>
    <property type="match status" value="1"/>
</dbReference>
<keyword evidence="1" id="KW-1133">Transmembrane helix</keyword>
<feature type="domain" description="EAL" evidence="4">
    <location>
        <begin position="549"/>
        <end position="802"/>
    </location>
</feature>
<feature type="domain" description="GGDEF" evidence="5">
    <location>
        <begin position="407"/>
        <end position="540"/>
    </location>
</feature>
<dbReference type="PROSITE" id="PS50113">
    <property type="entry name" value="PAC"/>
    <property type="match status" value="1"/>
</dbReference>
<accession>A0A9X4QN36</accession>
<feature type="transmembrane region" description="Helical" evidence="1">
    <location>
        <begin position="143"/>
        <end position="164"/>
    </location>
</feature>
<dbReference type="EMBL" id="JAPDHZ010000003">
    <property type="protein sequence ID" value="MDG0792739.1"/>
    <property type="molecule type" value="Genomic_DNA"/>
</dbReference>
<evidence type="ECO:0000313" key="8">
    <source>
        <dbReference type="Proteomes" id="UP001153387"/>
    </source>
</evidence>
<dbReference type="InterPro" id="IPR005330">
    <property type="entry name" value="MHYT_dom"/>
</dbReference>
<dbReference type="NCBIfam" id="TIGR00229">
    <property type="entry name" value="sensory_box"/>
    <property type="match status" value="1"/>
</dbReference>
<protein>
    <submittedName>
        <fullName evidence="7">EAL domain-containing protein</fullName>
    </submittedName>
</protein>
<dbReference type="PANTHER" id="PTHR44757">
    <property type="entry name" value="DIGUANYLATE CYCLASE DGCP"/>
    <property type="match status" value="1"/>
</dbReference>
<feature type="transmembrane region" description="Helical" evidence="1">
    <location>
        <begin position="176"/>
        <end position="197"/>
    </location>
</feature>
<dbReference type="InterPro" id="IPR000700">
    <property type="entry name" value="PAS-assoc_C"/>
</dbReference>
<dbReference type="Gene3D" id="3.30.450.20">
    <property type="entry name" value="PAS domain"/>
    <property type="match status" value="1"/>
</dbReference>
<dbReference type="InterPro" id="IPR000014">
    <property type="entry name" value="PAS"/>
</dbReference>
<dbReference type="SUPFAM" id="SSF55073">
    <property type="entry name" value="Nucleotide cyclase"/>
    <property type="match status" value="1"/>
</dbReference>
<dbReference type="CDD" id="cd00130">
    <property type="entry name" value="PAS"/>
    <property type="match status" value="1"/>
</dbReference>
<organism evidence="7 8">
    <name type="scientific">Cohnella ginsengisoli</name>
    <dbReference type="NCBI Taxonomy" id="425004"/>
    <lineage>
        <taxon>Bacteria</taxon>
        <taxon>Bacillati</taxon>
        <taxon>Bacillota</taxon>
        <taxon>Bacilli</taxon>
        <taxon>Bacillales</taxon>
        <taxon>Paenibacillaceae</taxon>
        <taxon>Cohnella</taxon>
    </lineage>
</organism>
<dbReference type="Pfam" id="PF00563">
    <property type="entry name" value="EAL"/>
    <property type="match status" value="1"/>
</dbReference>
<dbReference type="NCBIfam" id="TIGR00254">
    <property type="entry name" value="GGDEF"/>
    <property type="match status" value="1"/>
</dbReference>
<evidence type="ECO:0000313" key="7">
    <source>
        <dbReference type="EMBL" id="MDG0792739.1"/>
    </source>
</evidence>
<dbReference type="InterPro" id="IPR052155">
    <property type="entry name" value="Biofilm_reg_signaling"/>
</dbReference>
<feature type="domain" description="PAS" evidence="2">
    <location>
        <begin position="252"/>
        <end position="322"/>
    </location>
</feature>
<evidence type="ECO:0000259" key="5">
    <source>
        <dbReference type="PROSITE" id="PS50887"/>
    </source>
</evidence>
<dbReference type="SMART" id="SM00091">
    <property type="entry name" value="PAS"/>
    <property type="match status" value="1"/>
</dbReference>
<dbReference type="PROSITE" id="PS50924">
    <property type="entry name" value="MHYT"/>
    <property type="match status" value="1"/>
</dbReference>
<dbReference type="RefSeq" id="WP_277566504.1">
    <property type="nucleotide sequence ID" value="NZ_JAPDHZ010000003.1"/>
</dbReference>
<feature type="transmembrane region" description="Helical" evidence="1">
    <location>
        <begin position="79"/>
        <end position="98"/>
    </location>
</feature>
<dbReference type="PANTHER" id="PTHR44757:SF2">
    <property type="entry name" value="BIOFILM ARCHITECTURE MAINTENANCE PROTEIN MBAA"/>
    <property type="match status" value="1"/>
</dbReference>
<keyword evidence="1" id="KW-0812">Transmembrane</keyword>
<sequence>MIELQSSYNATMVVLSCLIASIASYTGLSMALQYAAASKGRARLAWLACGTAVMGAGIWAVCFYEINAYKWSTGIDYDYCTVILTLTIAATSAALILRAVSRSKLRKRALLLRGGIAGICAAVLPYAGLNAMRCSLLPRFDTATFVSFTLGVAFMFIVVLWIAYKFQTSRGPRRKAIAGVLLGTAFTASIHIGLALASWSSPEDVPAAGQSGSSAMISFFLGFATLFVIGIAFASIFMERFWKAQMRRQLERDMRIESLFRHSQDAVFSYSLDGKLLDANLAAFRLTGYDWEALSKLKLKDMISPEYRHTVAVNFQHTITGHSRNFDCALIHRGGQRLEVNNTNVPVLVEGQVVGVYTIVRDITERKQAEWQMNYMAHHDELTGLPNRRLFEQQLVKAIADQQQDGQSAAVLFLDIDRFKLVNDSQGHDVGDLLLRSVADRLSDAVKHAGIVARLGGDEFSVLLTGGTSREEAQAIAARINRELDIPFSLRGKDVHITASIGIALFPEDGDSLISLMKNADTAMYSAKENGKNTYNFYDLSMNDSLFERVQLENELRKALDRGEFFLVYQPQVELATGKVVGVEALIRWQHSSKGLISPAEFIPLAEETGMIVPIGEWALRTACTLARRWSHSEVGPLRMSVNLSSRQFVSPHFAESVERIVRETGMSPELLDLEITESMTMDVSRSIETLRQLKTLGVSISIDDFGTGYSSLSYLKSFPVDRLKIDQSFVRQMHSETKDRSIVATIISLAHNLNLQVVAEGVETLSQSEFLAQHGCDEMQGYYISKPLKAYDIETFITARLAR</sequence>
<proteinExistence type="predicted"/>
<feature type="domain" description="MHYT" evidence="6">
    <location>
        <begin position="8"/>
        <end position="200"/>
    </location>
</feature>
<evidence type="ECO:0000259" key="6">
    <source>
        <dbReference type="PROSITE" id="PS50924"/>
    </source>
</evidence>
<dbReference type="InterPro" id="IPR001633">
    <property type="entry name" value="EAL_dom"/>
</dbReference>
<dbReference type="Gene3D" id="3.30.70.270">
    <property type="match status" value="1"/>
</dbReference>
<dbReference type="InterPro" id="IPR035919">
    <property type="entry name" value="EAL_sf"/>
</dbReference>
<reference evidence="7 8" key="1">
    <citation type="submission" date="2022-10" db="EMBL/GenBank/DDBJ databases">
        <title>Comparative genomic analysis of Cohnella hashimotonis sp. nov., isolated from the International Space Station.</title>
        <authorList>
            <person name="Simpson A."/>
            <person name="Venkateswaran K."/>
        </authorList>
    </citation>
    <scope>NUCLEOTIDE SEQUENCE [LARGE SCALE GENOMIC DNA]</scope>
    <source>
        <strain evidence="7 8">DSM 18997</strain>
    </source>
</reference>
<evidence type="ECO:0000259" key="2">
    <source>
        <dbReference type="PROSITE" id="PS50112"/>
    </source>
</evidence>
<dbReference type="CDD" id="cd01948">
    <property type="entry name" value="EAL"/>
    <property type="match status" value="1"/>
</dbReference>
<dbReference type="Pfam" id="PF00990">
    <property type="entry name" value="GGDEF"/>
    <property type="match status" value="1"/>
</dbReference>
<evidence type="ECO:0000259" key="3">
    <source>
        <dbReference type="PROSITE" id="PS50113"/>
    </source>
</evidence>
<keyword evidence="1" id="KW-0472">Membrane</keyword>
<dbReference type="Proteomes" id="UP001153387">
    <property type="component" value="Unassembled WGS sequence"/>
</dbReference>
<evidence type="ECO:0000259" key="4">
    <source>
        <dbReference type="PROSITE" id="PS50883"/>
    </source>
</evidence>
<keyword evidence="8" id="KW-1185">Reference proteome</keyword>
<feature type="transmembrane region" description="Helical" evidence="1">
    <location>
        <begin position="217"/>
        <end position="238"/>
    </location>
</feature>
<dbReference type="Pfam" id="PF08448">
    <property type="entry name" value="PAS_4"/>
    <property type="match status" value="1"/>
</dbReference>
<dbReference type="PROSITE" id="PS50883">
    <property type="entry name" value="EAL"/>
    <property type="match status" value="1"/>
</dbReference>
<dbReference type="InterPro" id="IPR000160">
    <property type="entry name" value="GGDEF_dom"/>
</dbReference>
<feature type="transmembrane region" description="Helical" evidence="1">
    <location>
        <begin position="110"/>
        <end position="131"/>
    </location>
</feature>
<evidence type="ECO:0000256" key="1">
    <source>
        <dbReference type="PROSITE-ProRule" id="PRU00244"/>
    </source>
</evidence>
<feature type="transmembrane region" description="Helical" evidence="1">
    <location>
        <begin position="12"/>
        <end position="32"/>
    </location>
</feature>
<dbReference type="InterPro" id="IPR035965">
    <property type="entry name" value="PAS-like_dom_sf"/>
</dbReference>
<dbReference type="CDD" id="cd01949">
    <property type="entry name" value="GGDEF"/>
    <property type="match status" value="1"/>
</dbReference>
<name>A0A9X4QN36_9BACL</name>
<dbReference type="SUPFAM" id="SSF55785">
    <property type="entry name" value="PYP-like sensor domain (PAS domain)"/>
    <property type="match status" value="1"/>
</dbReference>
<gene>
    <name evidence="7" type="ORF">OMP38_19055</name>
</gene>
<dbReference type="FunFam" id="3.30.70.270:FF:000001">
    <property type="entry name" value="Diguanylate cyclase domain protein"/>
    <property type="match status" value="1"/>
</dbReference>
<dbReference type="SMART" id="SM00267">
    <property type="entry name" value="GGDEF"/>
    <property type="match status" value="1"/>
</dbReference>
<dbReference type="InterPro" id="IPR013656">
    <property type="entry name" value="PAS_4"/>
</dbReference>